<proteinExistence type="predicted"/>
<dbReference type="OrthoDB" id="3482317at2759"/>
<dbReference type="AlphaFoldDB" id="A0A4Y8D7I2"/>
<dbReference type="Proteomes" id="UP000297299">
    <property type="component" value="Unassembled WGS sequence"/>
</dbReference>
<dbReference type="STRING" id="38488.A0A4Y8D7I2"/>
<evidence type="ECO:0000313" key="3">
    <source>
        <dbReference type="Proteomes" id="UP000297299"/>
    </source>
</evidence>
<evidence type="ECO:0000313" key="2">
    <source>
        <dbReference type="EMBL" id="TEY71592.1"/>
    </source>
</evidence>
<accession>A0A4Y8D7I2</accession>
<keyword evidence="3" id="KW-1185">Reference proteome</keyword>
<feature type="region of interest" description="Disordered" evidence="1">
    <location>
        <begin position="86"/>
        <end position="105"/>
    </location>
</feature>
<protein>
    <submittedName>
        <fullName evidence="2">Uncharacterized protein</fullName>
    </submittedName>
</protein>
<organism evidence="2 3">
    <name type="scientific">Botryotinia calthae</name>
    <dbReference type="NCBI Taxonomy" id="38488"/>
    <lineage>
        <taxon>Eukaryota</taxon>
        <taxon>Fungi</taxon>
        <taxon>Dikarya</taxon>
        <taxon>Ascomycota</taxon>
        <taxon>Pezizomycotina</taxon>
        <taxon>Leotiomycetes</taxon>
        <taxon>Helotiales</taxon>
        <taxon>Sclerotiniaceae</taxon>
        <taxon>Botryotinia</taxon>
    </lineage>
</organism>
<comment type="caution">
    <text evidence="2">The sequence shown here is derived from an EMBL/GenBank/DDBJ whole genome shotgun (WGS) entry which is preliminary data.</text>
</comment>
<name>A0A4Y8D7I2_9HELO</name>
<dbReference type="EMBL" id="PHWZ01000090">
    <property type="protein sequence ID" value="TEY71592.1"/>
    <property type="molecule type" value="Genomic_DNA"/>
</dbReference>
<feature type="compositionally biased region" description="Polar residues" evidence="1">
    <location>
        <begin position="88"/>
        <end position="103"/>
    </location>
</feature>
<reference evidence="2 3" key="1">
    <citation type="submission" date="2017-11" db="EMBL/GenBank/DDBJ databases">
        <title>Comparative genomics of Botrytis spp.</title>
        <authorList>
            <person name="Valero-Jimenez C.A."/>
            <person name="Tapia P."/>
            <person name="Veloso J."/>
            <person name="Silva-Moreno E."/>
            <person name="Staats M."/>
            <person name="Valdes J.H."/>
            <person name="Van Kan J.A.L."/>
        </authorList>
    </citation>
    <scope>NUCLEOTIDE SEQUENCE [LARGE SCALE GENOMIC DNA]</scope>
    <source>
        <strain evidence="2 3">MUCL2830</strain>
    </source>
</reference>
<gene>
    <name evidence="2" type="ORF">BOTCAL_0090g00190</name>
</gene>
<evidence type="ECO:0000256" key="1">
    <source>
        <dbReference type="SAM" id="MobiDB-lite"/>
    </source>
</evidence>
<sequence>MYGKQWGWTGKGTAYPGKLHERVLNRITRQADVQATVENLDLGDESTDPATLPKPVWPANCHGEAVIDADDTSAIICNYVIPVDDEPTTSSAPTTSVNSTSAPVVTLPPDPKKCNCKENGCIKESPACCDNSTC</sequence>